<dbReference type="EMBL" id="PJNB01000001">
    <property type="protein sequence ID" value="PKW15961.1"/>
    <property type="molecule type" value="Genomic_DNA"/>
</dbReference>
<proteinExistence type="predicted"/>
<dbReference type="AlphaFoldDB" id="A0A2N3XZB0"/>
<dbReference type="RefSeq" id="WP_010696540.1">
    <property type="nucleotide sequence ID" value="NZ_CP171362.1"/>
</dbReference>
<name>A0A2N3XZB0_SACSN</name>
<gene>
    <name evidence="1" type="ORF">A8926_3743</name>
</gene>
<sequence length="49" mass="5268">MPILDELMAEVDVDPFILSADIQTVLDEPQPEFLPELLATAGSGENEGP</sequence>
<keyword evidence="2" id="KW-1185">Reference proteome</keyword>
<comment type="caution">
    <text evidence="1">The sequence shown here is derived from an EMBL/GenBank/DDBJ whole genome shotgun (WGS) entry which is preliminary data.</text>
</comment>
<accession>A0A2N3XZB0</accession>
<dbReference type="STRING" id="994479.GCA_000194155_03474"/>
<evidence type="ECO:0000313" key="1">
    <source>
        <dbReference type="EMBL" id="PKW15961.1"/>
    </source>
</evidence>
<organism evidence="1 2">
    <name type="scientific">Saccharopolyspora spinosa</name>
    <dbReference type="NCBI Taxonomy" id="60894"/>
    <lineage>
        <taxon>Bacteria</taxon>
        <taxon>Bacillati</taxon>
        <taxon>Actinomycetota</taxon>
        <taxon>Actinomycetes</taxon>
        <taxon>Pseudonocardiales</taxon>
        <taxon>Pseudonocardiaceae</taxon>
        <taxon>Saccharopolyspora</taxon>
    </lineage>
</organism>
<dbReference type="Proteomes" id="UP000233786">
    <property type="component" value="Unassembled WGS sequence"/>
</dbReference>
<protein>
    <submittedName>
        <fullName evidence="1">Uncharacterized protein</fullName>
    </submittedName>
</protein>
<reference evidence="1" key="1">
    <citation type="submission" date="2017-12" db="EMBL/GenBank/DDBJ databases">
        <title>Sequencing the genomes of 1000 Actinobacteria strains.</title>
        <authorList>
            <person name="Klenk H.-P."/>
        </authorList>
    </citation>
    <scope>NUCLEOTIDE SEQUENCE [LARGE SCALE GENOMIC DNA]</scope>
    <source>
        <strain evidence="1">DSM 44228</strain>
    </source>
</reference>
<evidence type="ECO:0000313" key="2">
    <source>
        <dbReference type="Proteomes" id="UP000233786"/>
    </source>
</evidence>